<dbReference type="GO" id="GO:0009425">
    <property type="term" value="C:bacterial-type flagellum basal body"/>
    <property type="evidence" value="ECO:0007669"/>
    <property type="project" value="UniProtKB-SubCell"/>
</dbReference>
<dbReference type="PANTHER" id="PTHR30065">
    <property type="entry name" value="FLAGELLAR BIOSYNTHETIC PROTEIN FLIR"/>
    <property type="match status" value="1"/>
</dbReference>
<keyword evidence="6 10" id="KW-1133">Transmembrane helix</keyword>
<gene>
    <name evidence="11" type="primary">fliR</name>
    <name evidence="11" type="ORF">FVW59_02390</name>
</gene>
<evidence type="ECO:0000256" key="5">
    <source>
        <dbReference type="ARBA" id="ARBA00022692"/>
    </source>
</evidence>
<dbReference type="GO" id="GO:0005886">
    <property type="term" value="C:plasma membrane"/>
    <property type="evidence" value="ECO:0007669"/>
    <property type="project" value="UniProtKB-SubCell"/>
</dbReference>
<evidence type="ECO:0000256" key="1">
    <source>
        <dbReference type="ARBA" id="ARBA00002578"/>
    </source>
</evidence>
<dbReference type="Proteomes" id="UP000321933">
    <property type="component" value="Unassembled WGS sequence"/>
</dbReference>
<comment type="caution">
    <text evidence="11">The sequence shown here is derived from an EMBL/GenBank/DDBJ whole genome shotgun (WGS) entry which is preliminary data.</text>
</comment>
<evidence type="ECO:0000313" key="11">
    <source>
        <dbReference type="EMBL" id="TXS94780.1"/>
    </source>
</evidence>
<keyword evidence="11" id="KW-0966">Cell projection</keyword>
<evidence type="ECO:0000256" key="4">
    <source>
        <dbReference type="ARBA" id="ARBA00022475"/>
    </source>
</evidence>
<dbReference type="RefSeq" id="WP_148062621.1">
    <property type="nucleotide sequence ID" value="NZ_VRYZ01000001.1"/>
</dbReference>
<comment type="subcellular location">
    <subcellularLocation>
        <location evidence="10">Cell membrane</location>
        <topology evidence="10">Multi-pass membrane protein</topology>
    </subcellularLocation>
    <subcellularLocation>
        <location evidence="10">Bacterial flagellum basal body</location>
    </subcellularLocation>
</comment>
<dbReference type="AlphaFoldDB" id="A0A5C9A4X7"/>
<evidence type="ECO:0000256" key="10">
    <source>
        <dbReference type="RuleBase" id="RU362071"/>
    </source>
</evidence>
<feature type="transmembrane region" description="Helical" evidence="10">
    <location>
        <begin position="44"/>
        <end position="61"/>
    </location>
</feature>
<dbReference type="NCBIfam" id="TIGR01400">
    <property type="entry name" value="fliR"/>
    <property type="match status" value="1"/>
</dbReference>
<keyword evidence="12" id="KW-1185">Reference proteome</keyword>
<feature type="transmembrane region" description="Helical" evidence="10">
    <location>
        <begin position="129"/>
        <end position="148"/>
    </location>
</feature>
<keyword evidence="11" id="KW-0282">Flagellum</keyword>
<keyword evidence="4 10" id="KW-1003">Cell membrane</keyword>
<accession>A0A5C9A4X7</accession>
<organism evidence="11 12">
    <name type="scientific">Parahaliea aestuarii</name>
    <dbReference type="NCBI Taxonomy" id="1852021"/>
    <lineage>
        <taxon>Bacteria</taxon>
        <taxon>Pseudomonadati</taxon>
        <taxon>Pseudomonadota</taxon>
        <taxon>Gammaproteobacteria</taxon>
        <taxon>Cellvibrionales</taxon>
        <taxon>Halieaceae</taxon>
        <taxon>Parahaliea</taxon>
    </lineage>
</organism>
<dbReference type="InterPro" id="IPR006303">
    <property type="entry name" value="FliR"/>
</dbReference>
<dbReference type="GO" id="GO:0044780">
    <property type="term" value="P:bacterial-type flagellum assembly"/>
    <property type="evidence" value="ECO:0007669"/>
    <property type="project" value="UniProtKB-UniRule"/>
</dbReference>
<evidence type="ECO:0000256" key="7">
    <source>
        <dbReference type="ARBA" id="ARBA00023136"/>
    </source>
</evidence>
<comment type="function">
    <text evidence="1 10">Role in flagellar biosynthesis.</text>
</comment>
<comment type="similarity">
    <text evidence="2 10">Belongs to the FliR/MopE/SpaR family.</text>
</comment>
<evidence type="ECO:0000256" key="8">
    <source>
        <dbReference type="ARBA" id="ARBA00023143"/>
    </source>
</evidence>
<name>A0A5C9A4X7_9GAMM</name>
<proteinExistence type="inferred from homology"/>
<dbReference type="EMBL" id="VRYZ01000001">
    <property type="protein sequence ID" value="TXS94780.1"/>
    <property type="molecule type" value="Genomic_DNA"/>
</dbReference>
<keyword evidence="7 10" id="KW-0472">Membrane</keyword>
<feature type="transmembrane region" description="Helical" evidence="10">
    <location>
        <begin position="212"/>
        <end position="234"/>
    </location>
</feature>
<dbReference type="InterPro" id="IPR002010">
    <property type="entry name" value="T3SS_IM_R"/>
</dbReference>
<evidence type="ECO:0000256" key="3">
    <source>
        <dbReference type="ARBA" id="ARBA00021717"/>
    </source>
</evidence>
<keyword evidence="8 10" id="KW-0975">Bacterial flagellum</keyword>
<reference evidence="11 12" key="1">
    <citation type="submission" date="2019-08" db="EMBL/GenBank/DDBJ databases">
        <title>Parahaliea maris sp. nov., isolated from the surface seawater.</title>
        <authorList>
            <person name="Liu Y."/>
        </authorList>
    </citation>
    <scope>NUCLEOTIDE SEQUENCE [LARGE SCALE GENOMIC DNA]</scope>
    <source>
        <strain evidence="11 12">S2-26</strain>
    </source>
</reference>
<dbReference type="Pfam" id="PF01311">
    <property type="entry name" value="Bac_export_1"/>
    <property type="match status" value="1"/>
</dbReference>
<evidence type="ECO:0000256" key="6">
    <source>
        <dbReference type="ARBA" id="ARBA00022989"/>
    </source>
</evidence>
<keyword evidence="11" id="KW-0969">Cilium</keyword>
<sequence length="263" mass="27970">MIEFTFAQWQAWIAAFFWPFVRITAFAMASPLWGHSSVPRQVKLGLALLLCMALVPVLPPAPPIPLYSWAGIGVLVEQLVIGVAMGLTLRIMFAVVQAAGEFIGLQMGLGFATFVSPETGTNTMVLSRLFYMITLLMYLAVDGHLIAIEALAGSFHTLPVGLLGLDAGAMELLARFGGTVFMSGLQLALPLVGALLVVNLSLGILNRSAPQLTVFSVGFPMSLTLGIFLLSVLMTDFGRFLQGLFGTGLGFLQQLPAALAGLP</sequence>
<evidence type="ECO:0000256" key="2">
    <source>
        <dbReference type="ARBA" id="ARBA00009772"/>
    </source>
</evidence>
<dbReference type="PRINTS" id="PR00953">
    <property type="entry name" value="TYPE3IMRPROT"/>
</dbReference>
<feature type="transmembrane region" description="Helical" evidence="10">
    <location>
        <begin position="187"/>
        <end position="205"/>
    </location>
</feature>
<protein>
    <recommendedName>
        <fullName evidence="3 9">Flagellar biosynthetic protein FliR</fullName>
    </recommendedName>
</protein>
<dbReference type="OrthoDB" id="9797790at2"/>
<dbReference type="GO" id="GO:0006605">
    <property type="term" value="P:protein targeting"/>
    <property type="evidence" value="ECO:0007669"/>
    <property type="project" value="UniProtKB-UniRule"/>
</dbReference>
<feature type="transmembrane region" description="Helical" evidence="10">
    <location>
        <begin position="67"/>
        <end position="87"/>
    </location>
</feature>
<keyword evidence="5 10" id="KW-0812">Transmembrane</keyword>
<dbReference type="PANTHER" id="PTHR30065:SF8">
    <property type="entry name" value="FLAGELLAR BIOSYNTHETIC PROTEIN FLIR"/>
    <property type="match status" value="1"/>
</dbReference>
<evidence type="ECO:0000256" key="9">
    <source>
        <dbReference type="NCBIfam" id="TIGR01400"/>
    </source>
</evidence>
<feature type="transmembrane region" description="Helical" evidence="10">
    <location>
        <begin position="12"/>
        <end position="32"/>
    </location>
</feature>
<feature type="transmembrane region" description="Helical" evidence="10">
    <location>
        <begin position="94"/>
        <end position="117"/>
    </location>
</feature>
<evidence type="ECO:0000313" key="12">
    <source>
        <dbReference type="Proteomes" id="UP000321933"/>
    </source>
</evidence>